<name>A0A017T1D0_9BACT</name>
<organism evidence="2 3">
    <name type="scientific">Chondromyces apiculatus DSM 436</name>
    <dbReference type="NCBI Taxonomy" id="1192034"/>
    <lineage>
        <taxon>Bacteria</taxon>
        <taxon>Pseudomonadati</taxon>
        <taxon>Myxococcota</taxon>
        <taxon>Polyangia</taxon>
        <taxon>Polyangiales</taxon>
        <taxon>Polyangiaceae</taxon>
        <taxon>Chondromyces</taxon>
    </lineage>
</organism>
<comment type="caution">
    <text evidence="2">The sequence shown here is derived from an EMBL/GenBank/DDBJ whole genome shotgun (WGS) entry which is preliminary data.</text>
</comment>
<dbReference type="Pfam" id="PF00814">
    <property type="entry name" value="TsaD"/>
    <property type="match status" value="1"/>
</dbReference>
<gene>
    <name evidence="2" type="ORF">CAP_7147</name>
</gene>
<dbReference type="eggNOG" id="COG1214">
    <property type="taxonomic scope" value="Bacteria"/>
</dbReference>
<proteinExistence type="predicted"/>
<evidence type="ECO:0000313" key="2">
    <source>
        <dbReference type="EMBL" id="EYF02376.1"/>
    </source>
</evidence>
<dbReference type="InterPro" id="IPR022496">
    <property type="entry name" value="T6A_TsaB"/>
</dbReference>
<accession>A0A017T1D0</accession>
<dbReference type="GO" id="GO:0002949">
    <property type="term" value="P:tRNA threonylcarbamoyladenosine modification"/>
    <property type="evidence" value="ECO:0007669"/>
    <property type="project" value="InterPro"/>
</dbReference>
<dbReference type="InterPro" id="IPR000905">
    <property type="entry name" value="Gcp-like_dom"/>
</dbReference>
<reference evidence="2 3" key="1">
    <citation type="submission" date="2013-05" db="EMBL/GenBank/DDBJ databases">
        <title>Genome assembly of Chondromyces apiculatus DSM 436.</title>
        <authorList>
            <person name="Sharma G."/>
            <person name="Khatri I."/>
            <person name="Kaur C."/>
            <person name="Mayilraj S."/>
            <person name="Subramanian S."/>
        </authorList>
    </citation>
    <scope>NUCLEOTIDE SEQUENCE [LARGE SCALE GENOMIC DNA]</scope>
    <source>
        <strain evidence="2 3">DSM 436</strain>
    </source>
</reference>
<protein>
    <submittedName>
        <fullName evidence="2">Metal-dependent protease, putative molecular chaperone</fullName>
    </submittedName>
</protein>
<dbReference type="Proteomes" id="UP000019678">
    <property type="component" value="Unassembled WGS sequence"/>
</dbReference>
<sequence>MKILALSTSTPRGSVALLDVEHSDHGKHGERVLASMSYDDLHGHAERIISAIEETLAAAGATRADIQALACDIGPGSFTGVRVAVATVKGIALALATPAVGVISLEAMAAAAFASAAAPGDLVVPVIDAKKGELFLAVYDAPHAPPRVAPRHLARDEVPAALAALAEGARVVVVGVVAEELPALRPHLAQGPGLGLPDASWIGRLAAERLARGPSSREDLDAAAIEPLYVRAPDAKPAQPGYAPPR</sequence>
<dbReference type="STRING" id="1192034.CAP_7147"/>
<dbReference type="InterPro" id="IPR043129">
    <property type="entry name" value="ATPase_NBD"/>
</dbReference>
<feature type="domain" description="Gcp-like" evidence="1">
    <location>
        <begin position="43"/>
        <end position="139"/>
    </location>
</feature>
<keyword evidence="2" id="KW-0645">Protease</keyword>
<evidence type="ECO:0000313" key="3">
    <source>
        <dbReference type="Proteomes" id="UP000019678"/>
    </source>
</evidence>
<dbReference type="SUPFAM" id="SSF53067">
    <property type="entry name" value="Actin-like ATPase domain"/>
    <property type="match status" value="2"/>
</dbReference>
<dbReference type="PANTHER" id="PTHR11735">
    <property type="entry name" value="TRNA N6-ADENOSINE THREONYLCARBAMOYLTRANSFERASE"/>
    <property type="match status" value="1"/>
</dbReference>
<dbReference type="NCBIfam" id="TIGR03725">
    <property type="entry name" value="T6A_YeaZ"/>
    <property type="match status" value="1"/>
</dbReference>
<dbReference type="RefSeq" id="WP_044247591.1">
    <property type="nucleotide sequence ID" value="NZ_ASRX01000061.1"/>
</dbReference>
<keyword evidence="3" id="KW-1185">Reference proteome</keyword>
<dbReference type="EMBL" id="ASRX01000061">
    <property type="protein sequence ID" value="EYF02376.1"/>
    <property type="molecule type" value="Genomic_DNA"/>
</dbReference>
<dbReference type="OrthoDB" id="9809995at2"/>
<dbReference type="Gene3D" id="3.30.420.40">
    <property type="match status" value="2"/>
</dbReference>
<dbReference type="AlphaFoldDB" id="A0A017T1D0"/>
<evidence type="ECO:0000259" key="1">
    <source>
        <dbReference type="Pfam" id="PF00814"/>
    </source>
</evidence>
<dbReference type="GO" id="GO:0006508">
    <property type="term" value="P:proteolysis"/>
    <property type="evidence" value="ECO:0007669"/>
    <property type="project" value="UniProtKB-KW"/>
</dbReference>
<dbReference type="PANTHER" id="PTHR11735:SF11">
    <property type="entry name" value="TRNA THREONYLCARBAMOYLADENOSINE BIOSYNTHESIS PROTEIN TSAB"/>
    <property type="match status" value="1"/>
</dbReference>
<keyword evidence="2" id="KW-0378">Hydrolase</keyword>
<dbReference type="GO" id="GO:0008233">
    <property type="term" value="F:peptidase activity"/>
    <property type="evidence" value="ECO:0007669"/>
    <property type="project" value="UniProtKB-KW"/>
</dbReference>
<dbReference type="GO" id="GO:0005829">
    <property type="term" value="C:cytosol"/>
    <property type="evidence" value="ECO:0007669"/>
    <property type="project" value="TreeGrafter"/>
</dbReference>